<proteinExistence type="predicted"/>
<evidence type="ECO:0000313" key="1">
    <source>
        <dbReference type="Proteomes" id="UP000095283"/>
    </source>
</evidence>
<sequence length="68" mass="8263">MNLLLYFSIINMTKKIRKIGFRKLILIINIRLLNLKIIKIHLKIAFFYLPLLYFDLYSLLQVARKFYA</sequence>
<dbReference type="Proteomes" id="UP000095283">
    <property type="component" value="Unplaced"/>
</dbReference>
<name>A0A1I7WKU7_HETBA</name>
<organism evidence="1 2">
    <name type="scientific">Heterorhabditis bacteriophora</name>
    <name type="common">Entomopathogenic nematode worm</name>
    <dbReference type="NCBI Taxonomy" id="37862"/>
    <lineage>
        <taxon>Eukaryota</taxon>
        <taxon>Metazoa</taxon>
        <taxon>Ecdysozoa</taxon>
        <taxon>Nematoda</taxon>
        <taxon>Chromadorea</taxon>
        <taxon>Rhabditida</taxon>
        <taxon>Rhabditina</taxon>
        <taxon>Rhabditomorpha</taxon>
        <taxon>Strongyloidea</taxon>
        <taxon>Heterorhabditidae</taxon>
        <taxon>Heterorhabditis</taxon>
    </lineage>
</organism>
<accession>A0A1I7WKU7</accession>
<dbReference type="AlphaFoldDB" id="A0A1I7WKU7"/>
<evidence type="ECO:0000313" key="2">
    <source>
        <dbReference type="WBParaSite" id="Hba_05598"/>
    </source>
</evidence>
<protein>
    <submittedName>
        <fullName evidence="2">Uncharacterized protein</fullName>
    </submittedName>
</protein>
<dbReference type="WBParaSite" id="Hba_05598">
    <property type="protein sequence ID" value="Hba_05598"/>
    <property type="gene ID" value="Hba_05598"/>
</dbReference>
<keyword evidence="1" id="KW-1185">Reference proteome</keyword>
<reference evidence="2" key="1">
    <citation type="submission" date="2016-11" db="UniProtKB">
        <authorList>
            <consortium name="WormBaseParasite"/>
        </authorList>
    </citation>
    <scope>IDENTIFICATION</scope>
</reference>